<dbReference type="GO" id="GO:0016787">
    <property type="term" value="F:hydrolase activity"/>
    <property type="evidence" value="ECO:0007669"/>
    <property type="project" value="UniProtKB-KW"/>
</dbReference>
<dbReference type="Proteomes" id="UP001336020">
    <property type="component" value="Unassembled WGS sequence"/>
</dbReference>
<feature type="domain" description="CN hydrolase" evidence="3">
    <location>
        <begin position="8"/>
        <end position="256"/>
    </location>
</feature>
<proteinExistence type="inferred from homology"/>
<dbReference type="PROSITE" id="PS01227">
    <property type="entry name" value="UPF0012"/>
    <property type="match status" value="1"/>
</dbReference>
<dbReference type="EMBL" id="JAUTXY010000012">
    <property type="protein sequence ID" value="MEE2060349.1"/>
    <property type="molecule type" value="Genomic_DNA"/>
</dbReference>
<evidence type="ECO:0000313" key="4">
    <source>
        <dbReference type="EMBL" id="MEE2060349.1"/>
    </source>
</evidence>
<protein>
    <submittedName>
        <fullName evidence="4">Carbon-nitrogen hydrolase family protein</fullName>
    </submittedName>
</protein>
<comment type="similarity">
    <text evidence="1">Belongs to the carbon-nitrogen hydrolase superfamily. NIT1/NIT2 family.</text>
</comment>
<keyword evidence="2 4" id="KW-0378">Hydrolase</keyword>
<comment type="caution">
    <text evidence="4">The sequence shown here is derived from an EMBL/GenBank/DDBJ whole genome shotgun (WGS) entry which is preliminary data.</text>
</comment>
<dbReference type="InterPro" id="IPR036526">
    <property type="entry name" value="C-N_Hydrolase_sf"/>
</dbReference>
<evidence type="ECO:0000256" key="2">
    <source>
        <dbReference type="ARBA" id="ARBA00022801"/>
    </source>
</evidence>
<dbReference type="CDD" id="cd07572">
    <property type="entry name" value="nit"/>
    <property type="match status" value="1"/>
</dbReference>
<evidence type="ECO:0000256" key="1">
    <source>
        <dbReference type="ARBA" id="ARBA00010613"/>
    </source>
</evidence>
<dbReference type="PANTHER" id="PTHR23088:SF27">
    <property type="entry name" value="DEAMINATED GLUTATHIONE AMIDASE"/>
    <property type="match status" value="1"/>
</dbReference>
<dbReference type="PROSITE" id="PS50263">
    <property type="entry name" value="CN_HYDROLASE"/>
    <property type="match status" value="1"/>
</dbReference>
<gene>
    <name evidence="4" type="ORF">Q7514_22770</name>
</gene>
<name>A0ABU7LFL5_9NOCA</name>
<dbReference type="InterPro" id="IPR045254">
    <property type="entry name" value="Nit1/2_C-N_Hydrolase"/>
</dbReference>
<evidence type="ECO:0000259" key="3">
    <source>
        <dbReference type="PROSITE" id="PS50263"/>
    </source>
</evidence>
<dbReference type="PANTHER" id="PTHR23088">
    <property type="entry name" value="NITRILASE-RELATED"/>
    <property type="match status" value="1"/>
</dbReference>
<dbReference type="Pfam" id="PF00795">
    <property type="entry name" value="CN_hydrolase"/>
    <property type="match status" value="1"/>
</dbReference>
<dbReference type="InterPro" id="IPR001110">
    <property type="entry name" value="UPF0012_CS"/>
</dbReference>
<dbReference type="Gene3D" id="3.60.110.10">
    <property type="entry name" value="Carbon-nitrogen hydrolase"/>
    <property type="match status" value="1"/>
</dbReference>
<reference evidence="4 5" key="1">
    <citation type="submission" date="2023-07" db="EMBL/GenBank/DDBJ databases">
        <authorList>
            <person name="Girao M."/>
            <person name="Carvalho M.F."/>
        </authorList>
    </citation>
    <scope>NUCLEOTIDE SEQUENCE [LARGE SCALE GENOMIC DNA]</scope>
    <source>
        <strain evidence="4 5">YIM65754</strain>
    </source>
</reference>
<dbReference type="RefSeq" id="WP_330135537.1">
    <property type="nucleotide sequence ID" value="NZ_JAUTXY010000012.1"/>
</dbReference>
<sequence>MTTASRSLKVGLTQWHATTDIDGNLEVALRLIERAAADGASVVVLPENGLMLGTGLQMREAALSIDAAPVVALCTLARRLGVVVVLGGMKNRVADQVFNSALVIDTSGEVVVRYDKLHLFDANIGGQSFEASSVERPGDRLVVVEIDGIKVGLTICYDVRFPEMFRALAGAGAEVLLVPAAFTQTTGEAHWHTLLRARAIENHAFVVAPATVHSPTPDHTDAFVTYGHALAVGPWGEVLADLEESAEAVQVVELDLGEVDRARAKLPVLAGRRDPRVYAAEPHIARISTEQKELAR</sequence>
<keyword evidence="5" id="KW-1185">Reference proteome</keyword>
<dbReference type="InterPro" id="IPR003010">
    <property type="entry name" value="C-N_Hydrolase"/>
</dbReference>
<accession>A0ABU7LFL5</accession>
<organism evidence="4 5">
    <name type="scientific">Rhodococcus artemisiae</name>
    <dbReference type="NCBI Taxonomy" id="714159"/>
    <lineage>
        <taxon>Bacteria</taxon>
        <taxon>Bacillati</taxon>
        <taxon>Actinomycetota</taxon>
        <taxon>Actinomycetes</taxon>
        <taxon>Mycobacteriales</taxon>
        <taxon>Nocardiaceae</taxon>
        <taxon>Rhodococcus</taxon>
    </lineage>
</organism>
<dbReference type="SUPFAM" id="SSF56317">
    <property type="entry name" value="Carbon-nitrogen hydrolase"/>
    <property type="match status" value="1"/>
</dbReference>
<evidence type="ECO:0000313" key="5">
    <source>
        <dbReference type="Proteomes" id="UP001336020"/>
    </source>
</evidence>